<evidence type="ECO:0000313" key="6">
    <source>
        <dbReference type="EMBL" id="KAJ7200178.1"/>
    </source>
</evidence>
<protein>
    <submittedName>
        <fullName evidence="6">Uncharacterized protein</fullName>
    </submittedName>
</protein>
<evidence type="ECO:0000313" key="7">
    <source>
        <dbReference type="Proteomes" id="UP001219525"/>
    </source>
</evidence>
<evidence type="ECO:0000256" key="1">
    <source>
        <dbReference type="ARBA" id="ARBA00004123"/>
    </source>
</evidence>
<name>A0AAD6V244_9AGAR</name>
<dbReference type="AlphaFoldDB" id="A0AAD6V244"/>
<keyword evidence="2" id="KW-0479">Metal-binding</keyword>
<comment type="caution">
    <text evidence="6">The sequence shown here is derived from an EMBL/GenBank/DDBJ whole genome shotgun (WGS) entry which is preliminary data.</text>
</comment>
<keyword evidence="4" id="KW-0862">Zinc</keyword>
<reference evidence="6" key="1">
    <citation type="submission" date="2023-03" db="EMBL/GenBank/DDBJ databases">
        <title>Massive genome expansion in bonnet fungi (Mycena s.s.) driven by repeated elements and novel gene families across ecological guilds.</title>
        <authorList>
            <consortium name="Lawrence Berkeley National Laboratory"/>
            <person name="Harder C.B."/>
            <person name="Miyauchi S."/>
            <person name="Viragh M."/>
            <person name="Kuo A."/>
            <person name="Thoen E."/>
            <person name="Andreopoulos B."/>
            <person name="Lu D."/>
            <person name="Skrede I."/>
            <person name="Drula E."/>
            <person name="Henrissat B."/>
            <person name="Morin E."/>
            <person name="Kohler A."/>
            <person name="Barry K."/>
            <person name="LaButti K."/>
            <person name="Morin E."/>
            <person name="Salamov A."/>
            <person name="Lipzen A."/>
            <person name="Mereny Z."/>
            <person name="Hegedus B."/>
            <person name="Baldrian P."/>
            <person name="Stursova M."/>
            <person name="Weitz H."/>
            <person name="Taylor A."/>
            <person name="Grigoriev I.V."/>
            <person name="Nagy L.G."/>
            <person name="Martin F."/>
            <person name="Kauserud H."/>
        </authorList>
    </citation>
    <scope>NUCLEOTIDE SEQUENCE</scope>
    <source>
        <strain evidence="6">9144</strain>
    </source>
</reference>
<keyword evidence="7" id="KW-1185">Reference proteome</keyword>
<keyword evidence="5" id="KW-0539">Nucleus</keyword>
<evidence type="ECO:0000256" key="2">
    <source>
        <dbReference type="ARBA" id="ARBA00022723"/>
    </source>
</evidence>
<accession>A0AAD6V244</accession>
<organism evidence="6 7">
    <name type="scientific">Mycena pura</name>
    <dbReference type="NCBI Taxonomy" id="153505"/>
    <lineage>
        <taxon>Eukaryota</taxon>
        <taxon>Fungi</taxon>
        <taxon>Dikarya</taxon>
        <taxon>Basidiomycota</taxon>
        <taxon>Agaricomycotina</taxon>
        <taxon>Agaricomycetes</taxon>
        <taxon>Agaricomycetidae</taxon>
        <taxon>Agaricales</taxon>
        <taxon>Marasmiineae</taxon>
        <taxon>Mycenaceae</taxon>
        <taxon>Mycena</taxon>
    </lineage>
</organism>
<comment type="subcellular location">
    <subcellularLocation>
        <location evidence="1">Nucleus</location>
    </subcellularLocation>
</comment>
<dbReference type="EMBL" id="JARJCW010000064">
    <property type="protein sequence ID" value="KAJ7200178.1"/>
    <property type="molecule type" value="Genomic_DNA"/>
</dbReference>
<dbReference type="PANTHER" id="PTHR46481:SF10">
    <property type="entry name" value="ZINC FINGER BED DOMAIN-CONTAINING PROTEIN 39"/>
    <property type="match status" value="1"/>
</dbReference>
<feature type="non-terminal residue" evidence="6">
    <location>
        <position position="1"/>
    </location>
</feature>
<evidence type="ECO:0000256" key="5">
    <source>
        <dbReference type="ARBA" id="ARBA00023242"/>
    </source>
</evidence>
<dbReference type="Proteomes" id="UP001219525">
    <property type="component" value="Unassembled WGS sequence"/>
</dbReference>
<dbReference type="GO" id="GO:0005634">
    <property type="term" value="C:nucleus"/>
    <property type="evidence" value="ECO:0007669"/>
    <property type="project" value="UniProtKB-SubCell"/>
</dbReference>
<keyword evidence="3" id="KW-0863">Zinc-finger</keyword>
<evidence type="ECO:0000256" key="4">
    <source>
        <dbReference type="ARBA" id="ARBA00022833"/>
    </source>
</evidence>
<evidence type="ECO:0000256" key="3">
    <source>
        <dbReference type="ARBA" id="ARBA00022771"/>
    </source>
</evidence>
<dbReference type="PANTHER" id="PTHR46481">
    <property type="entry name" value="ZINC FINGER BED DOMAIN-CONTAINING PROTEIN 4"/>
    <property type="match status" value="1"/>
</dbReference>
<dbReference type="InterPro" id="IPR052035">
    <property type="entry name" value="ZnF_BED_domain_contain"/>
</dbReference>
<dbReference type="GO" id="GO:0008270">
    <property type="term" value="F:zinc ion binding"/>
    <property type="evidence" value="ECO:0007669"/>
    <property type="project" value="UniProtKB-KW"/>
</dbReference>
<gene>
    <name evidence="6" type="ORF">GGX14DRAFT_372486</name>
</gene>
<proteinExistence type="predicted"/>
<sequence>ARLQKAWKSSAYAFFTQDVKIELRKGKQHHVFTCAAKGCNHRVARNLTTKDSNSTKSLLSHARHCWGKDTVDAALAVKSAEKAREILRRNPGKQKRLTDIFKHHANSTAEIFSARPLTKAENRCCLRPFRIVKDRAYRYLMKSGRPGVHIPSPSTIARDVKKAFAKTRERVKERLSTVTGITLITDAWTSPNHRAFVAVGGSWEEDGRKVECLLDFIEVPKVRVSKHVQREYRSDLFFL</sequence>